<organism evidence="9 10">
    <name type="scientific">Lihuaxuella thermophila</name>
    <dbReference type="NCBI Taxonomy" id="1173111"/>
    <lineage>
        <taxon>Bacteria</taxon>
        <taxon>Bacillati</taxon>
        <taxon>Bacillota</taxon>
        <taxon>Bacilli</taxon>
        <taxon>Bacillales</taxon>
        <taxon>Thermoactinomycetaceae</taxon>
        <taxon>Lihuaxuella</taxon>
    </lineage>
</organism>
<feature type="transmembrane region" description="Helical" evidence="7">
    <location>
        <begin position="113"/>
        <end position="137"/>
    </location>
</feature>
<evidence type="ECO:0000256" key="2">
    <source>
        <dbReference type="ARBA" id="ARBA00022448"/>
    </source>
</evidence>
<keyword evidence="3" id="KW-1003">Cell membrane</keyword>
<feature type="domain" description="ABC transmembrane type-1" evidence="8">
    <location>
        <begin position="78"/>
        <end position="268"/>
    </location>
</feature>
<comment type="similarity">
    <text evidence="7">Belongs to the binding-protein-dependent transport system permease family.</text>
</comment>
<dbReference type="PANTHER" id="PTHR43744:SF12">
    <property type="entry name" value="ABC TRANSPORTER PERMEASE PROTEIN MG189-RELATED"/>
    <property type="match status" value="1"/>
</dbReference>
<evidence type="ECO:0000256" key="5">
    <source>
        <dbReference type="ARBA" id="ARBA00022989"/>
    </source>
</evidence>
<sequence length="282" mass="31775">MQQTVPTHKKGFSLSRFMIYVSLWIGALISLFPFYWMFVIGTNTADKVNETPPALLPGSEMVRNFMKVMEQVDFFSALANTFITASVTTIGVLFLCSLAGFAFAKLNFPGKNIWFGLLLVTMMVPTQLGLIPSYMIITELGWLNDLKALIVPGLVNAFGVFWMRQYISDAIPDDVFDSAKIDGCSHFRIYWNIVVPTILPAFSTLGIITFMFMWNDFLWPVTVLTDNSIQTLQVAIRSLNDVRFTDYGMVLSGTFWATVPLVIVFLLFNKWFISGLTQGSIK</sequence>
<dbReference type="PANTHER" id="PTHR43744">
    <property type="entry name" value="ABC TRANSPORTER PERMEASE PROTEIN MG189-RELATED-RELATED"/>
    <property type="match status" value="1"/>
</dbReference>
<evidence type="ECO:0000313" key="10">
    <source>
        <dbReference type="Proteomes" id="UP000199695"/>
    </source>
</evidence>
<dbReference type="EMBL" id="FOCQ01000008">
    <property type="protein sequence ID" value="SEN29995.1"/>
    <property type="molecule type" value="Genomic_DNA"/>
</dbReference>
<dbReference type="Proteomes" id="UP000199695">
    <property type="component" value="Unassembled WGS sequence"/>
</dbReference>
<evidence type="ECO:0000256" key="1">
    <source>
        <dbReference type="ARBA" id="ARBA00004651"/>
    </source>
</evidence>
<evidence type="ECO:0000313" key="9">
    <source>
        <dbReference type="EMBL" id="SEN29995.1"/>
    </source>
</evidence>
<keyword evidence="6 7" id="KW-0472">Membrane</keyword>
<dbReference type="InterPro" id="IPR035906">
    <property type="entry name" value="MetI-like_sf"/>
</dbReference>
<dbReference type="GO" id="GO:0005886">
    <property type="term" value="C:plasma membrane"/>
    <property type="evidence" value="ECO:0007669"/>
    <property type="project" value="UniProtKB-SubCell"/>
</dbReference>
<dbReference type="Gene3D" id="1.10.3720.10">
    <property type="entry name" value="MetI-like"/>
    <property type="match status" value="1"/>
</dbReference>
<keyword evidence="5 7" id="KW-1133">Transmembrane helix</keyword>
<feature type="transmembrane region" description="Helical" evidence="7">
    <location>
        <begin position="149"/>
        <end position="168"/>
    </location>
</feature>
<protein>
    <submittedName>
        <fullName evidence="9">Cellobiose transport system permease protein</fullName>
    </submittedName>
</protein>
<proteinExistence type="inferred from homology"/>
<evidence type="ECO:0000259" key="8">
    <source>
        <dbReference type="PROSITE" id="PS50928"/>
    </source>
</evidence>
<dbReference type="AlphaFoldDB" id="A0A1H8FEF9"/>
<dbReference type="GO" id="GO:0055085">
    <property type="term" value="P:transmembrane transport"/>
    <property type="evidence" value="ECO:0007669"/>
    <property type="project" value="InterPro"/>
</dbReference>
<reference evidence="9 10" key="1">
    <citation type="submission" date="2016-10" db="EMBL/GenBank/DDBJ databases">
        <authorList>
            <person name="de Groot N.N."/>
        </authorList>
    </citation>
    <scope>NUCLEOTIDE SEQUENCE [LARGE SCALE GENOMIC DNA]</scope>
    <source>
        <strain evidence="9 10">DSM 46701</strain>
    </source>
</reference>
<dbReference type="STRING" id="1173111.SAMN05444955_108154"/>
<keyword evidence="10" id="KW-1185">Reference proteome</keyword>
<evidence type="ECO:0000256" key="4">
    <source>
        <dbReference type="ARBA" id="ARBA00022692"/>
    </source>
</evidence>
<comment type="subcellular location">
    <subcellularLocation>
        <location evidence="1 7">Cell membrane</location>
        <topology evidence="1 7">Multi-pass membrane protein</topology>
    </subcellularLocation>
</comment>
<feature type="transmembrane region" description="Helical" evidence="7">
    <location>
        <begin position="74"/>
        <end position="101"/>
    </location>
</feature>
<feature type="transmembrane region" description="Helical" evidence="7">
    <location>
        <begin position="17"/>
        <end position="38"/>
    </location>
</feature>
<feature type="transmembrane region" description="Helical" evidence="7">
    <location>
        <begin position="247"/>
        <end position="268"/>
    </location>
</feature>
<gene>
    <name evidence="9" type="ORF">SAMN05444955_108154</name>
</gene>
<name>A0A1H8FEF9_9BACL</name>
<feature type="transmembrane region" description="Helical" evidence="7">
    <location>
        <begin position="189"/>
        <end position="214"/>
    </location>
</feature>
<evidence type="ECO:0000256" key="6">
    <source>
        <dbReference type="ARBA" id="ARBA00023136"/>
    </source>
</evidence>
<dbReference type="CDD" id="cd06261">
    <property type="entry name" value="TM_PBP2"/>
    <property type="match status" value="1"/>
</dbReference>
<evidence type="ECO:0000256" key="7">
    <source>
        <dbReference type="RuleBase" id="RU363032"/>
    </source>
</evidence>
<keyword evidence="4 7" id="KW-0812">Transmembrane</keyword>
<dbReference type="PROSITE" id="PS50928">
    <property type="entry name" value="ABC_TM1"/>
    <property type="match status" value="1"/>
</dbReference>
<keyword evidence="2 7" id="KW-0813">Transport</keyword>
<dbReference type="Pfam" id="PF00528">
    <property type="entry name" value="BPD_transp_1"/>
    <property type="match status" value="1"/>
</dbReference>
<dbReference type="SUPFAM" id="SSF161098">
    <property type="entry name" value="MetI-like"/>
    <property type="match status" value="1"/>
</dbReference>
<dbReference type="InterPro" id="IPR000515">
    <property type="entry name" value="MetI-like"/>
</dbReference>
<dbReference type="RefSeq" id="WP_089968705.1">
    <property type="nucleotide sequence ID" value="NZ_FOCQ01000008.1"/>
</dbReference>
<accession>A0A1H8FEF9</accession>
<dbReference type="OrthoDB" id="9771544at2"/>
<evidence type="ECO:0000256" key="3">
    <source>
        <dbReference type="ARBA" id="ARBA00022475"/>
    </source>
</evidence>